<keyword evidence="5" id="KW-1185">Reference proteome</keyword>
<dbReference type="EMBL" id="CAXITT010000567">
    <property type="protein sequence ID" value="CAL1543636.1"/>
    <property type="molecule type" value="Genomic_DNA"/>
</dbReference>
<dbReference type="PANTHER" id="PTHR11783">
    <property type="entry name" value="SULFOTRANSFERASE SULT"/>
    <property type="match status" value="1"/>
</dbReference>
<keyword evidence="2" id="KW-0808">Transferase</keyword>
<dbReference type="GO" id="GO:0008146">
    <property type="term" value="F:sulfotransferase activity"/>
    <property type="evidence" value="ECO:0007669"/>
    <property type="project" value="InterPro"/>
</dbReference>
<organism evidence="4 5">
    <name type="scientific">Lymnaea stagnalis</name>
    <name type="common">Great pond snail</name>
    <name type="synonym">Helix stagnalis</name>
    <dbReference type="NCBI Taxonomy" id="6523"/>
    <lineage>
        <taxon>Eukaryota</taxon>
        <taxon>Metazoa</taxon>
        <taxon>Spiralia</taxon>
        <taxon>Lophotrochozoa</taxon>
        <taxon>Mollusca</taxon>
        <taxon>Gastropoda</taxon>
        <taxon>Heterobranchia</taxon>
        <taxon>Euthyneura</taxon>
        <taxon>Panpulmonata</taxon>
        <taxon>Hygrophila</taxon>
        <taxon>Lymnaeoidea</taxon>
        <taxon>Lymnaeidae</taxon>
        <taxon>Lymnaea</taxon>
    </lineage>
</organism>
<evidence type="ECO:0000313" key="5">
    <source>
        <dbReference type="Proteomes" id="UP001497497"/>
    </source>
</evidence>
<sequence>MTMSSRGDEPVADVDVTTTPCTSDTTHLLPRLVELADRFGNKFYVGNAGDYWHPPFPIGADHDYRTHVRQIRDMEIRDDDIMICSYPKTGGHWQQEIIHMLVYKTTRMCSEGEKAFCFIDFSPVSTFADVSSPRLLVTHVPFRYLPRQAFQKKIKIIYLERNPKDVLVSYYNQLHSHVPPLHYPGTFEHFFRLNLEVGFVYGDLFDYLMEWQNGREAHPDLQICTSVYEDMKLDPVEGVERFNAYLCTGCSDELCEEIAAACSFDRMKSHKDATTPAWLKAMFREKKLEFYRKGEVGDWKNWFSVAMNEEFDAEYKKRMSEYKTIYKYTL</sequence>
<evidence type="ECO:0000256" key="2">
    <source>
        <dbReference type="ARBA" id="ARBA00022679"/>
    </source>
</evidence>
<dbReference type="Gene3D" id="3.40.50.300">
    <property type="entry name" value="P-loop containing nucleotide triphosphate hydrolases"/>
    <property type="match status" value="1"/>
</dbReference>
<feature type="domain" description="Sulfotransferase" evidence="3">
    <location>
        <begin position="78"/>
        <end position="322"/>
    </location>
</feature>
<dbReference type="AlphaFoldDB" id="A0AAV2IA04"/>
<dbReference type="SUPFAM" id="SSF52540">
    <property type="entry name" value="P-loop containing nucleoside triphosphate hydrolases"/>
    <property type="match status" value="1"/>
</dbReference>
<dbReference type="InterPro" id="IPR000863">
    <property type="entry name" value="Sulfotransferase_dom"/>
</dbReference>
<dbReference type="Pfam" id="PF00685">
    <property type="entry name" value="Sulfotransfer_1"/>
    <property type="match status" value="1"/>
</dbReference>
<gene>
    <name evidence="4" type="ORF">GSLYS_00017170001</name>
</gene>
<evidence type="ECO:0000313" key="4">
    <source>
        <dbReference type="EMBL" id="CAL1543636.1"/>
    </source>
</evidence>
<dbReference type="Proteomes" id="UP001497497">
    <property type="component" value="Unassembled WGS sequence"/>
</dbReference>
<comment type="similarity">
    <text evidence="1">Belongs to the sulfotransferase 1 family.</text>
</comment>
<accession>A0AAV2IA04</accession>
<name>A0AAV2IA04_LYMST</name>
<evidence type="ECO:0000259" key="3">
    <source>
        <dbReference type="Pfam" id="PF00685"/>
    </source>
</evidence>
<dbReference type="InterPro" id="IPR027417">
    <property type="entry name" value="P-loop_NTPase"/>
</dbReference>
<protein>
    <recommendedName>
        <fullName evidence="3">Sulfotransferase domain-containing protein</fullName>
    </recommendedName>
</protein>
<reference evidence="4 5" key="1">
    <citation type="submission" date="2024-04" db="EMBL/GenBank/DDBJ databases">
        <authorList>
            <consortium name="Genoscope - CEA"/>
            <person name="William W."/>
        </authorList>
    </citation>
    <scope>NUCLEOTIDE SEQUENCE [LARGE SCALE GENOMIC DNA]</scope>
</reference>
<evidence type="ECO:0000256" key="1">
    <source>
        <dbReference type="ARBA" id="ARBA00005771"/>
    </source>
</evidence>
<proteinExistence type="inferred from homology"/>
<comment type="caution">
    <text evidence="4">The sequence shown here is derived from an EMBL/GenBank/DDBJ whole genome shotgun (WGS) entry which is preliminary data.</text>
</comment>